<dbReference type="Proteomes" id="UP001066276">
    <property type="component" value="Chromosome 3_2"/>
</dbReference>
<protein>
    <submittedName>
        <fullName evidence="2">Uncharacterized protein</fullName>
    </submittedName>
</protein>
<proteinExistence type="predicted"/>
<keyword evidence="3" id="KW-1185">Reference proteome</keyword>
<organism evidence="2 3">
    <name type="scientific">Pleurodeles waltl</name>
    <name type="common">Iberian ribbed newt</name>
    <dbReference type="NCBI Taxonomy" id="8319"/>
    <lineage>
        <taxon>Eukaryota</taxon>
        <taxon>Metazoa</taxon>
        <taxon>Chordata</taxon>
        <taxon>Craniata</taxon>
        <taxon>Vertebrata</taxon>
        <taxon>Euteleostomi</taxon>
        <taxon>Amphibia</taxon>
        <taxon>Batrachia</taxon>
        <taxon>Caudata</taxon>
        <taxon>Salamandroidea</taxon>
        <taxon>Salamandridae</taxon>
        <taxon>Pleurodelinae</taxon>
        <taxon>Pleurodeles</taxon>
    </lineage>
</organism>
<dbReference type="EMBL" id="JANPWB010000006">
    <property type="protein sequence ID" value="KAJ1176886.1"/>
    <property type="molecule type" value="Genomic_DNA"/>
</dbReference>
<evidence type="ECO:0000256" key="1">
    <source>
        <dbReference type="SAM" id="MobiDB-lite"/>
    </source>
</evidence>
<comment type="caution">
    <text evidence="2">The sequence shown here is derived from an EMBL/GenBank/DDBJ whole genome shotgun (WGS) entry which is preliminary data.</text>
</comment>
<name>A0AAV7TKU5_PLEWA</name>
<feature type="compositionally biased region" description="Low complexity" evidence="1">
    <location>
        <begin position="43"/>
        <end position="55"/>
    </location>
</feature>
<accession>A0AAV7TKU5</accession>
<evidence type="ECO:0000313" key="2">
    <source>
        <dbReference type="EMBL" id="KAJ1176886.1"/>
    </source>
</evidence>
<gene>
    <name evidence="2" type="ORF">NDU88_002153</name>
</gene>
<evidence type="ECO:0000313" key="3">
    <source>
        <dbReference type="Proteomes" id="UP001066276"/>
    </source>
</evidence>
<sequence>MPWSGRLRSSRDCTTGSERRAALQTAARSPKVLHAKSQRGRRLPTATPTPALSPLRRLKPSQAAASSLPVSHRQGPAVHQPPGGGQAPGPELSM</sequence>
<dbReference type="AlphaFoldDB" id="A0AAV7TKU5"/>
<feature type="compositionally biased region" description="Basic residues" evidence="1">
    <location>
        <begin position="31"/>
        <end position="42"/>
    </location>
</feature>
<reference evidence="2" key="1">
    <citation type="journal article" date="2022" name="bioRxiv">
        <title>Sequencing and chromosome-scale assembly of the giantPleurodeles waltlgenome.</title>
        <authorList>
            <person name="Brown T."/>
            <person name="Elewa A."/>
            <person name="Iarovenko S."/>
            <person name="Subramanian E."/>
            <person name="Araus A.J."/>
            <person name="Petzold A."/>
            <person name="Susuki M."/>
            <person name="Suzuki K.-i.T."/>
            <person name="Hayashi T."/>
            <person name="Toyoda A."/>
            <person name="Oliveira C."/>
            <person name="Osipova E."/>
            <person name="Leigh N.D."/>
            <person name="Simon A."/>
            <person name="Yun M.H."/>
        </authorList>
    </citation>
    <scope>NUCLEOTIDE SEQUENCE</scope>
    <source>
        <strain evidence="2">20211129_DDA</strain>
        <tissue evidence="2">Liver</tissue>
    </source>
</reference>
<feature type="region of interest" description="Disordered" evidence="1">
    <location>
        <begin position="1"/>
        <end position="94"/>
    </location>
</feature>